<dbReference type="STRING" id="1182543.W9WZS2"/>
<keyword evidence="1" id="KW-0560">Oxidoreductase</keyword>
<proteinExistence type="predicted"/>
<dbReference type="OrthoDB" id="310895at2759"/>
<organism evidence="3 4">
    <name type="scientific">Cladophialophora psammophila CBS 110553</name>
    <dbReference type="NCBI Taxonomy" id="1182543"/>
    <lineage>
        <taxon>Eukaryota</taxon>
        <taxon>Fungi</taxon>
        <taxon>Dikarya</taxon>
        <taxon>Ascomycota</taxon>
        <taxon>Pezizomycotina</taxon>
        <taxon>Eurotiomycetes</taxon>
        <taxon>Chaetothyriomycetidae</taxon>
        <taxon>Chaetothyriales</taxon>
        <taxon>Herpotrichiellaceae</taxon>
        <taxon>Cladophialophora</taxon>
    </lineage>
</organism>
<dbReference type="PANTHER" id="PTHR43353">
    <property type="entry name" value="SUCCINATE-SEMIALDEHYDE DEHYDROGENASE, MITOCHONDRIAL"/>
    <property type="match status" value="1"/>
</dbReference>
<comment type="caution">
    <text evidence="3">The sequence shown here is derived from an EMBL/GenBank/DDBJ whole genome shotgun (WGS) entry which is preliminary data.</text>
</comment>
<dbReference type="EMBL" id="AMGX01000009">
    <property type="protein sequence ID" value="EXJ70570.1"/>
    <property type="molecule type" value="Genomic_DNA"/>
</dbReference>
<dbReference type="InterPro" id="IPR050740">
    <property type="entry name" value="Aldehyde_DH_Superfamily"/>
</dbReference>
<feature type="domain" description="Aldehyde dehydrogenase" evidence="2">
    <location>
        <begin position="22"/>
        <end position="468"/>
    </location>
</feature>
<reference evidence="3 4" key="1">
    <citation type="submission" date="2013-03" db="EMBL/GenBank/DDBJ databases">
        <title>The Genome Sequence of Cladophialophora psammophila CBS 110553.</title>
        <authorList>
            <consortium name="The Broad Institute Genomics Platform"/>
            <person name="Cuomo C."/>
            <person name="de Hoog S."/>
            <person name="Gorbushina A."/>
            <person name="Walker B."/>
            <person name="Young S.K."/>
            <person name="Zeng Q."/>
            <person name="Gargeya S."/>
            <person name="Fitzgerald M."/>
            <person name="Haas B."/>
            <person name="Abouelleil A."/>
            <person name="Allen A.W."/>
            <person name="Alvarado L."/>
            <person name="Arachchi H.M."/>
            <person name="Berlin A.M."/>
            <person name="Chapman S.B."/>
            <person name="Gainer-Dewar J."/>
            <person name="Goldberg J."/>
            <person name="Griggs A."/>
            <person name="Gujja S."/>
            <person name="Hansen M."/>
            <person name="Howarth C."/>
            <person name="Imamovic A."/>
            <person name="Ireland A."/>
            <person name="Larimer J."/>
            <person name="McCowan C."/>
            <person name="Murphy C."/>
            <person name="Pearson M."/>
            <person name="Poon T.W."/>
            <person name="Priest M."/>
            <person name="Roberts A."/>
            <person name="Saif S."/>
            <person name="Shea T."/>
            <person name="Sisk P."/>
            <person name="Sykes S."/>
            <person name="Wortman J."/>
            <person name="Nusbaum C."/>
            <person name="Birren B."/>
        </authorList>
    </citation>
    <scope>NUCLEOTIDE SEQUENCE [LARGE SCALE GENOMIC DNA]</scope>
    <source>
        <strain evidence="3 4">CBS 110553</strain>
    </source>
</reference>
<dbReference type="GeneID" id="19191349"/>
<name>W9WZS2_9EURO</name>
<dbReference type="InterPro" id="IPR016162">
    <property type="entry name" value="Ald_DH_N"/>
</dbReference>
<dbReference type="AlphaFoldDB" id="W9WZS2"/>
<dbReference type="SUPFAM" id="SSF53720">
    <property type="entry name" value="ALDH-like"/>
    <property type="match status" value="1"/>
</dbReference>
<dbReference type="Proteomes" id="UP000019471">
    <property type="component" value="Unassembled WGS sequence"/>
</dbReference>
<dbReference type="GO" id="GO:0004777">
    <property type="term" value="F:succinate-semialdehyde dehydrogenase (NAD+) activity"/>
    <property type="evidence" value="ECO:0007669"/>
    <property type="project" value="TreeGrafter"/>
</dbReference>
<dbReference type="InterPro" id="IPR015590">
    <property type="entry name" value="Aldehyde_DH_dom"/>
</dbReference>
<dbReference type="FunFam" id="3.40.605.10:FF:000063">
    <property type="entry name" value="Succinate-semialdehyde dehydrogenase, mitochondrial"/>
    <property type="match status" value="1"/>
</dbReference>
<protein>
    <recommendedName>
        <fullName evidence="2">Aldehyde dehydrogenase domain-containing protein</fullName>
    </recommendedName>
</protein>
<keyword evidence="4" id="KW-1185">Reference proteome</keyword>
<evidence type="ECO:0000313" key="4">
    <source>
        <dbReference type="Proteomes" id="UP000019471"/>
    </source>
</evidence>
<gene>
    <name evidence="3" type="ORF">A1O5_06640</name>
</gene>
<dbReference type="Pfam" id="PF00171">
    <property type="entry name" value="Aldedh"/>
    <property type="match status" value="1"/>
</dbReference>
<dbReference type="eggNOG" id="KOG2451">
    <property type="taxonomic scope" value="Eukaryota"/>
</dbReference>
<dbReference type="InterPro" id="IPR016161">
    <property type="entry name" value="Ald_DH/histidinol_DH"/>
</dbReference>
<dbReference type="Gene3D" id="3.40.309.10">
    <property type="entry name" value="Aldehyde Dehydrogenase, Chain A, domain 2"/>
    <property type="match status" value="1"/>
</dbReference>
<accession>W9WZS2</accession>
<dbReference type="Gene3D" id="3.40.605.10">
    <property type="entry name" value="Aldehyde Dehydrogenase, Chain A, domain 1"/>
    <property type="match status" value="1"/>
</dbReference>
<sequence length="473" mass="50638">MDTETVPLLIGNEARRIPGGAKISVHSAAQDRIVGYAEAATVDNAREAVQCAAQAFAKWRNVGISARREILFKAINNFRENQHLLMTSLQSETSCTKEWAAANIRGTLKSLEELACSITSITGEIPSTDDPSRLSLIFQVPVGSVLVIAPWNGGIVLPAKAITQPLAAGCTVVFKASELSPRTHHLVAKMFIDAGLPAGALNVVQTRREDAENVTRAVIAHPAIRKIDFIGSAAVGRTIGEMAAHYLKPVLMELGGKCPAIVLDDADVADAASKCVVGAFLHHGQICFSTERIIVLEAIAEKFTAELRARAQNWQPVDGVSKRIIDNAHSLVEDARAKGCEFVLGEGSPGFVRPSALQPVILTNVTKDMAIYDSESFGPSVSLYVVKTEDEAVELANSSTYGLNAAVHSQNLTRALRVARQIECGTIWVNGLTAGESATCPIGGYKGSGWGRSNQKWGLNEFVQTQTVNLPHL</sequence>
<dbReference type="InterPro" id="IPR016163">
    <property type="entry name" value="Ald_DH_C"/>
</dbReference>
<dbReference type="HOGENOM" id="CLU_005391_1_0_1"/>
<evidence type="ECO:0000256" key="1">
    <source>
        <dbReference type="ARBA" id="ARBA00023002"/>
    </source>
</evidence>
<evidence type="ECO:0000313" key="3">
    <source>
        <dbReference type="EMBL" id="EXJ70570.1"/>
    </source>
</evidence>
<evidence type="ECO:0000259" key="2">
    <source>
        <dbReference type="Pfam" id="PF00171"/>
    </source>
</evidence>
<dbReference type="PANTHER" id="PTHR43353:SF6">
    <property type="entry name" value="CYTOPLASMIC ALDEHYDE DEHYDROGENASE (EUROFUNG)"/>
    <property type="match status" value="1"/>
</dbReference>
<dbReference type="GO" id="GO:0009450">
    <property type="term" value="P:gamma-aminobutyric acid catabolic process"/>
    <property type="evidence" value="ECO:0007669"/>
    <property type="project" value="TreeGrafter"/>
</dbReference>
<dbReference type="RefSeq" id="XP_007745422.1">
    <property type="nucleotide sequence ID" value="XM_007747232.1"/>
</dbReference>